<feature type="transmembrane region" description="Helical" evidence="1">
    <location>
        <begin position="157"/>
        <end position="182"/>
    </location>
</feature>
<dbReference type="GO" id="GO:0022857">
    <property type="term" value="F:transmembrane transporter activity"/>
    <property type="evidence" value="ECO:0007669"/>
    <property type="project" value="InterPro"/>
</dbReference>
<name>A0A2G1WGG0_9EURY</name>
<dbReference type="Proteomes" id="UP000222824">
    <property type="component" value="Unassembled WGS sequence"/>
</dbReference>
<evidence type="ECO:0000313" key="4">
    <source>
        <dbReference type="Proteomes" id="UP000222824"/>
    </source>
</evidence>
<proteinExistence type="predicted"/>
<dbReference type="PANTHER" id="PTHR23527:SF1">
    <property type="entry name" value="BLL3282 PROTEIN"/>
    <property type="match status" value="1"/>
</dbReference>
<keyword evidence="1" id="KW-0812">Transmembrane</keyword>
<feature type="transmembrane region" description="Helical" evidence="1">
    <location>
        <begin position="45"/>
        <end position="65"/>
    </location>
</feature>
<keyword evidence="1" id="KW-1133">Transmembrane helix</keyword>
<organism evidence="3 4">
    <name type="scientific">Halorubrum persicum</name>
    <dbReference type="NCBI Taxonomy" id="1383844"/>
    <lineage>
        <taxon>Archaea</taxon>
        <taxon>Methanobacteriati</taxon>
        <taxon>Methanobacteriota</taxon>
        <taxon>Stenosarchaea group</taxon>
        <taxon>Halobacteria</taxon>
        <taxon>Halobacteriales</taxon>
        <taxon>Haloferacaceae</taxon>
        <taxon>Halorubrum</taxon>
    </lineage>
</organism>
<dbReference type="SUPFAM" id="SSF103473">
    <property type="entry name" value="MFS general substrate transporter"/>
    <property type="match status" value="1"/>
</dbReference>
<dbReference type="InterPro" id="IPR036259">
    <property type="entry name" value="MFS_trans_sf"/>
</dbReference>
<feature type="transmembrane region" description="Helical" evidence="1">
    <location>
        <begin position="273"/>
        <end position="292"/>
    </location>
</feature>
<accession>A0A2G1WGG0</accession>
<dbReference type="Pfam" id="PF07690">
    <property type="entry name" value="MFS_1"/>
    <property type="match status" value="1"/>
</dbReference>
<evidence type="ECO:0000313" key="3">
    <source>
        <dbReference type="EMBL" id="PHQ38035.1"/>
    </source>
</evidence>
<evidence type="ECO:0000256" key="1">
    <source>
        <dbReference type="SAM" id="Phobius"/>
    </source>
</evidence>
<feature type="transmembrane region" description="Helical" evidence="1">
    <location>
        <begin position="233"/>
        <end position="252"/>
    </location>
</feature>
<sequence>MDRAYWRTVSLVTLWQVSASICYYTVFAATPFFRDEFGLSRFRVGIVVTTLTLGYAIFLLPVGAITDRFGERRTLSLGLVGLAAGMVLVAGAPTYALLLAAVFLLGSVYSTAMPGTNKAVYDSVAPGRQNTAMGIKQVGVTGGSGISALLVTGLAGYFFWEIGFLIAAAVGVVVAGVFYLFYRGEGGGTSSRPDLRGLASNRPYVLLVVSGLFLGAALFTTTGYTVLYVEESIGASVAFSGVVLAIVQLFGSGGRLLGGWLSDHLPGDPQTRIGGILFVQTVASAVLFLVVARTSTPSNAGIAFAALGFFVLGFTGVYYSCMATLVPADQMGSATAGCQVALTSGALFAPPAFGYLADTFDYRASWTLLSGVCVVAAVLVVTVIRSDPPVGETAMAE</sequence>
<feature type="domain" description="Major facilitator superfamily (MFS) profile" evidence="2">
    <location>
        <begin position="1"/>
        <end position="388"/>
    </location>
</feature>
<gene>
    <name evidence="3" type="ORF">DJ69_13950</name>
</gene>
<dbReference type="OrthoDB" id="306263at2157"/>
<feature type="transmembrane region" description="Helical" evidence="1">
    <location>
        <begin position="203"/>
        <end position="227"/>
    </location>
</feature>
<feature type="transmembrane region" description="Helical" evidence="1">
    <location>
        <begin position="12"/>
        <end position="33"/>
    </location>
</feature>
<dbReference type="PROSITE" id="PS50850">
    <property type="entry name" value="MFS"/>
    <property type="match status" value="1"/>
</dbReference>
<dbReference type="Gene3D" id="1.20.1250.20">
    <property type="entry name" value="MFS general substrate transporter like domains"/>
    <property type="match status" value="2"/>
</dbReference>
<keyword evidence="1" id="KW-0472">Membrane</keyword>
<keyword evidence="4" id="KW-1185">Reference proteome</keyword>
<dbReference type="AlphaFoldDB" id="A0A2G1WGG0"/>
<protein>
    <submittedName>
        <fullName evidence="3">MFS transporter</fullName>
    </submittedName>
</protein>
<comment type="caution">
    <text evidence="3">The sequence shown here is derived from an EMBL/GenBank/DDBJ whole genome shotgun (WGS) entry which is preliminary data.</text>
</comment>
<feature type="transmembrane region" description="Helical" evidence="1">
    <location>
        <begin position="331"/>
        <end position="353"/>
    </location>
</feature>
<dbReference type="InterPro" id="IPR052952">
    <property type="entry name" value="MFS-Transporter"/>
</dbReference>
<dbReference type="InterPro" id="IPR020846">
    <property type="entry name" value="MFS_dom"/>
</dbReference>
<dbReference type="RefSeq" id="WP_099256179.1">
    <property type="nucleotide sequence ID" value="NZ_NHOA01000129.1"/>
</dbReference>
<feature type="transmembrane region" description="Helical" evidence="1">
    <location>
        <begin position="298"/>
        <end position="319"/>
    </location>
</feature>
<dbReference type="EMBL" id="NHOA01000129">
    <property type="protein sequence ID" value="PHQ38035.1"/>
    <property type="molecule type" value="Genomic_DNA"/>
</dbReference>
<dbReference type="PANTHER" id="PTHR23527">
    <property type="entry name" value="BLL3282 PROTEIN"/>
    <property type="match status" value="1"/>
</dbReference>
<feature type="transmembrane region" description="Helical" evidence="1">
    <location>
        <begin position="365"/>
        <end position="384"/>
    </location>
</feature>
<reference evidence="3 4" key="1">
    <citation type="journal article" date="2014" name="Front. Microbiol.">
        <title>Population and genomic analysis of the genus Halorubrum.</title>
        <authorList>
            <person name="Fullmer M.S."/>
            <person name="Soucy S.M."/>
            <person name="Swithers K.S."/>
            <person name="Makkay A.M."/>
            <person name="Wheeler R."/>
            <person name="Ventosa A."/>
            <person name="Gogarten J.P."/>
            <person name="Papke R.T."/>
        </authorList>
    </citation>
    <scope>NUCLEOTIDE SEQUENCE [LARGE SCALE GENOMIC DNA]</scope>
    <source>
        <strain evidence="3 4">C49</strain>
    </source>
</reference>
<evidence type="ECO:0000259" key="2">
    <source>
        <dbReference type="PROSITE" id="PS50850"/>
    </source>
</evidence>
<feature type="transmembrane region" description="Helical" evidence="1">
    <location>
        <begin position="77"/>
        <end position="105"/>
    </location>
</feature>
<dbReference type="InterPro" id="IPR011701">
    <property type="entry name" value="MFS"/>
</dbReference>